<dbReference type="InterPro" id="IPR003692">
    <property type="entry name" value="Hydantoinase_B"/>
</dbReference>
<evidence type="ECO:0000313" key="3">
    <source>
        <dbReference type="EMBL" id="PQA86541.1"/>
    </source>
</evidence>
<feature type="region of interest" description="Disordered" evidence="1">
    <location>
        <begin position="539"/>
        <end position="569"/>
    </location>
</feature>
<dbReference type="AlphaFoldDB" id="A0A2S7K255"/>
<feature type="compositionally biased region" description="Basic and acidic residues" evidence="1">
    <location>
        <begin position="554"/>
        <end position="568"/>
    </location>
</feature>
<dbReference type="GO" id="GO:0005829">
    <property type="term" value="C:cytosol"/>
    <property type="evidence" value="ECO:0007669"/>
    <property type="project" value="TreeGrafter"/>
</dbReference>
<name>A0A2S7K255_9PROT</name>
<feature type="domain" description="Hydantoinase B/oxoprolinase" evidence="2">
    <location>
        <begin position="26"/>
        <end position="555"/>
    </location>
</feature>
<dbReference type="OrthoDB" id="9761586at2"/>
<evidence type="ECO:0000256" key="1">
    <source>
        <dbReference type="SAM" id="MobiDB-lite"/>
    </source>
</evidence>
<feature type="region of interest" description="Disordered" evidence="1">
    <location>
        <begin position="1"/>
        <end position="21"/>
    </location>
</feature>
<proteinExistence type="predicted"/>
<dbReference type="EMBL" id="PJCH01000015">
    <property type="protein sequence ID" value="PQA86541.1"/>
    <property type="molecule type" value="Genomic_DNA"/>
</dbReference>
<dbReference type="GO" id="GO:0017168">
    <property type="term" value="F:5-oxoprolinase (ATP-hydrolyzing) activity"/>
    <property type="evidence" value="ECO:0007669"/>
    <property type="project" value="TreeGrafter"/>
</dbReference>
<reference evidence="3 4" key="1">
    <citation type="submission" date="2017-12" db="EMBL/GenBank/DDBJ databases">
        <authorList>
            <person name="Hurst M.R.H."/>
        </authorList>
    </citation>
    <scope>NUCLEOTIDE SEQUENCE [LARGE SCALE GENOMIC DNA]</scope>
    <source>
        <strain evidence="3 4">SY-3-19</strain>
    </source>
</reference>
<sequence>MSRSRKESKKMARKEGVEPTTDSQLDPILVSVLANRFDAIVREMTNTLFRTGRSAILNTAKDFSCCIVTNDHNLLSAVDSLQIHVMGAGLQTPSIHEFHDDVCEGDAFLHNDPYLGNTHIADHTILVPVYVDGEHLFTSCAKAHQADCGNAQPTTYMPFAQDVYEEAGLVFPCVRIQKDYRDIDDIIRMCRSRIRVPDVWFGDYLATLGAARIGEKRLKELVARYGRETVVSFVREWLDYSERRMGHAISQLPAGELRASSCHDPLPGLPDGVPVNVTIRVKPEDEIIEVDLRDNVDCVPAGINLSEASSRTSAMIGVLNCVDSSVPRNGGSFRRINVLLRDNCVVGKPKFPASCSMATTNMTNRLINATQRAFSELGSEYGLAEGAASMGAGLGVISGKDARSNGDEYVNQILLSNNGGPASPVCDGWVTYGMPDCATTTLVDSIEICELKYPILVRSLHLLKDSGGAGKFRGAPAHEIVYGPRFDKMTVAYFAEMNQHPPLGAREGLPGAMSYVRKIEKDGSETDLPPIGVTELEPGEWIRGAESGGGGLGDPHERDRERVRRDLEEGWVTPEAAASVYGYRGE</sequence>
<accession>A0A2S7K255</accession>
<dbReference type="Pfam" id="PF02538">
    <property type="entry name" value="Hydantoinase_B"/>
    <property type="match status" value="1"/>
</dbReference>
<dbReference type="InterPro" id="IPR045079">
    <property type="entry name" value="Oxoprolinase-like"/>
</dbReference>
<evidence type="ECO:0000313" key="4">
    <source>
        <dbReference type="Proteomes" id="UP000239504"/>
    </source>
</evidence>
<dbReference type="Proteomes" id="UP000239504">
    <property type="component" value="Unassembled WGS sequence"/>
</dbReference>
<comment type="caution">
    <text evidence="3">The sequence shown here is derived from an EMBL/GenBank/DDBJ whole genome shotgun (WGS) entry which is preliminary data.</text>
</comment>
<keyword evidence="4" id="KW-1185">Reference proteome</keyword>
<protein>
    <submittedName>
        <fullName evidence="3">Hydantoinase</fullName>
    </submittedName>
</protein>
<dbReference type="PANTHER" id="PTHR11365">
    <property type="entry name" value="5-OXOPROLINASE RELATED"/>
    <property type="match status" value="1"/>
</dbReference>
<dbReference type="PANTHER" id="PTHR11365:SF23">
    <property type="entry name" value="HYPOTHETICAL 5-OXOPROLINASE (EUROFUNG)-RELATED"/>
    <property type="match status" value="1"/>
</dbReference>
<gene>
    <name evidence="3" type="ORF">CW354_19665</name>
</gene>
<evidence type="ECO:0000259" key="2">
    <source>
        <dbReference type="Pfam" id="PF02538"/>
    </source>
</evidence>
<organism evidence="3 4">
    <name type="scientific">Hyphococcus luteus</name>
    <dbReference type="NCBI Taxonomy" id="2058213"/>
    <lineage>
        <taxon>Bacteria</taxon>
        <taxon>Pseudomonadati</taxon>
        <taxon>Pseudomonadota</taxon>
        <taxon>Alphaproteobacteria</taxon>
        <taxon>Parvularculales</taxon>
        <taxon>Parvularculaceae</taxon>
        <taxon>Hyphococcus</taxon>
    </lineage>
</organism>
<dbReference type="GO" id="GO:0006749">
    <property type="term" value="P:glutathione metabolic process"/>
    <property type="evidence" value="ECO:0007669"/>
    <property type="project" value="TreeGrafter"/>
</dbReference>